<evidence type="ECO:0000256" key="1">
    <source>
        <dbReference type="SAM" id="Phobius"/>
    </source>
</evidence>
<feature type="transmembrane region" description="Helical" evidence="1">
    <location>
        <begin position="90"/>
        <end position="107"/>
    </location>
</feature>
<dbReference type="AlphaFoldDB" id="A0A938XY12"/>
<dbReference type="InterPro" id="IPR000045">
    <property type="entry name" value="Prepilin_IV_endopep_pep"/>
</dbReference>
<dbReference type="GO" id="GO:0016020">
    <property type="term" value="C:membrane"/>
    <property type="evidence" value="ECO:0007669"/>
    <property type="project" value="InterPro"/>
</dbReference>
<gene>
    <name evidence="3" type="ORF">JOD01_003959</name>
</gene>
<feature type="transmembrane region" description="Helical" evidence="1">
    <location>
        <begin position="50"/>
        <end position="70"/>
    </location>
</feature>
<keyword evidence="1" id="KW-1133">Transmembrane helix</keyword>
<keyword evidence="3" id="KW-0645">Protease</keyword>
<keyword evidence="1" id="KW-0812">Transmembrane</keyword>
<name>A0A938XY12_9BACL</name>
<organism evidence="3 4">
    <name type="scientific">Brevibacillus fulvus</name>
    <dbReference type="NCBI Taxonomy" id="1125967"/>
    <lineage>
        <taxon>Bacteria</taxon>
        <taxon>Bacillati</taxon>
        <taxon>Bacillota</taxon>
        <taxon>Bacilli</taxon>
        <taxon>Bacillales</taxon>
        <taxon>Paenibacillaceae</taxon>
        <taxon>Brevibacillus</taxon>
    </lineage>
</organism>
<dbReference type="Gene3D" id="1.20.120.1220">
    <property type="match status" value="1"/>
</dbReference>
<dbReference type="RefSeq" id="WP_204520109.1">
    <property type="nucleotide sequence ID" value="NZ_BAABIN010000029.1"/>
</dbReference>
<keyword evidence="3" id="KW-0378">Hydrolase</keyword>
<evidence type="ECO:0000259" key="2">
    <source>
        <dbReference type="Pfam" id="PF01478"/>
    </source>
</evidence>
<sequence length="163" mass="18322">MFADAPVFLLLVLAGWTDWRKRKIANKLVWPFLISGLLVQTSEGNGWRSLVGLCVAFLLTVLPVLCRGMGMGDQKLLMAVGAWTGGGEVYTLFIYSLCSCIFAALLMPTRWRVLLYNLRLAAIGWVSHRMLWLPSVEKSAWAIPYAVHLLFAFLFIKMAEVLK</sequence>
<feature type="domain" description="Prepilin type IV endopeptidase peptidase" evidence="2">
    <location>
        <begin position="8"/>
        <end position="103"/>
    </location>
</feature>
<dbReference type="Pfam" id="PF01478">
    <property type="entry name" value="Peptidase_A24"/>
    <property type="match status" value="1"/>
</dbReference>
<proteinExistence type="predicted"/>
<comment type="caution">
    <text evidence="3">The sequence shown here is derived from an EMBL/GenBank/DDBJ whole genome shotgun (WGS) entry which is preliminary data.</text>
</comment>
<dbReference type="GO" id="GO:0006508">
    <property type="term" value="P:proteolysis"/>
    <property type="evidence" value="ECO:0007669"/>
    <property type="project" value="UniProtKB-KW"/>
</dbReference>
<dbReference type="EMBL" id="JAFBEB010000024">
    <property type="protein sequence ID" value="MBM7592297.1"/>
    <property type="molecule type" value="Genomic_DNA"/>
</dbReference>
<reference evidence="3" key="1">
    <citation type="submission" date="2021-01" db="EMBL/GenBank/DDBJ databases">
        <title>Genomic Encyclopedia of Type Strains, Phase IV (KMG-IV): sequencing the most valuable type-strain genomes for metagenomic binning, comparative biology and taxonomic classification.</title>
        <authorList>
            <person name="Goeker M."/>
        </authorList>
    </citation>
    <scope>NUCLEOTIDE SEQUENCE</scope>
    <source>
        <strain evidence="3">DSM 25523</strain>
    </source>
</reference>
<protein>
    <submittedName>
        <fullName evidence="3">Flp pilus assembly protein protease CpaA</fullName>
    </submittedName>
</protein>
<evidence type="ECO:0000313" key="3">
    <source>
        <dbReference type="EMBL" id="MBM7592297.1"/>
    </source>
</evidence>
<feature type="transmembrane region" description="Helical" evidence="1">
    <location>
        <begin position="139"/>
        <end position="156"/>
    </location>
</feature>
<dbReference type="GO" id="GO:0004190">
    <property type="term" value="F:aspartic-type endopeptidase activity"/>
    <property type="evidence" value="ECO:0007669"/>
    <property type="project" value="InterPro"/>
</dbReference>
<keyword evidence="4" id="KW-1185">Reference proteome</keyword>
<keyword evidence="1" id="KW-0472">Membrane</keyword>
<dbReference type="Proteomes" id="UP000717624">
    <property type="component" value="Unassembled WGS sequence"/>
</dbReference>
<accession>A0A938XY12</accession>
<evidence type="ECO:0000313" key="4">
    <source>
        <dbReference type="Proteomes" id="UP000717624"/>
    </source>
</evidence>